<feature type="chain" id="PRO_5046939913" evidence="2">
    <location>
        <begin position="25"/>
        <end position="504"/>
    </location>
</feature>
<feature type="region of interest" description="Disordered" evidence="1">
    <location>
        <begin position="484"/>
        <end position="504"/>
    </location>
</feature>
<proteinExistence type="predicted"/>
<reference evidence="3 4" key="1">
    <citation type="submission" date="2022-08" db="EMBL/GenBank/DDBJ databases">
        <title>Reclassification of Massilia species as members of the genera Telluria, Duganella, Pseudoduganella, Mokoshia gen. nov. and Zemynaea gen. nov. using orthogonal and non-orthogonal genome-based approaches.</title>
        <authorList>
            <person name="Bowman J.P."/>
        </authorList>
    </citation>
    <scope>NUCLEOTIDE SEQUENCE [LARGE SCALE GENOMIC DNA]</scope>
    <source>
        <strain evidence="3 4">JCM 31606</strain>
    </source>
</reference>
<dbReference type="RefSeq" id="WP_258813481.1">
    <property type="nucleotide sequence ID" value="NZ_JANUGU010000008.1"/>
</dbReference>
<dbReference type="Proteomes" id="UP001204621">
    <property type="component" value="Unassembled WGS sequence"/>
</dbReference>
<dbReference type="SMART" id="SM00671">
    <property type="entry name" value="SEL1"/>
    <property type="match status" value="1"/>
</dbReference>
<dbReference type="InterPro" id="IPR021109">
    <property type="entry name" value="Peptidase_aspartic_dom_sf"/>
</dbReference>
<organism evidence="3 4">
    <name type="scientific">Massilia terrae</name>
    <dbReference type="NCBI Taxonomy" id="1811224"/>
    <lineage>
        <taxon>Bacteria</taxon>
        <taxon>Pseudomonadati</taxon>
        <taxon>Pseudomonadota</taxon>
        <taxon>Betaproteobacteria</taxon>
        <taxon>Burkholderiales</taxon>
        <taxon>Oxalobacteraceae</taxon>
        <taxon>Telluria group</taxon>
        <taxon>Massilia</taxon>
    </lineage>
</organism>
<evidence type="ECO:0000256" key="1">
    <source>
        <dbReference type="SAM" id="MobiDB-lite"/>
    </source>
</evidence>
<accession>A0ABT2D234</accession>
<dbReference type="InterPro" id="IPR011990">
    <property type="entry name" value="TPR-like_helical_dom_sf"/>
</dbReference>
<dbReference type="EMBL" id="JANUGU010000008">
    <property type="protein sequence ID" value="MCS0660286.1"/>
    <property type="molecule type" value="Genomic_DNA"/>
</dbReference>
<evidence type="ECO:0000313" key="4">
    <source>
        <dbReference type="Proteomes" id="UP001204621"/>
    </source>
</evidence>
<evidence type="ECO:0000313" key="3">
    <source>
        <dbReference type="EMBL" id="MCS0660286.1"/>
    </source>
</evidence>
<keyword evidence="2" id="KW-0732">Signal</keyword>
<keyword evidence="4" id="KW-1185">Reference proteome</keyword>
<dbReference type="Gene3D" id="1.25.40.10">
    <property type="entry name" value="Tetratricopeptide repeat domain"/>
    <property type="match status" value="1"/>
</dbReference>
<dbReference type="SUPFAM" id="SSF50630">
    <property type="entry name" value="Acid proteases"/>
    <property type="match status" value="2"/>
</dbReference>
<gene>
    <name evidence="3" type="ORF">NX778_19615</name>
</gene>
<name>A0ABT2D234_9BURK</name>
<evidence type="ECO:0000256" key="2">
    <source>
        <dbReference type="SAM" id="SignalP"/>
    </source>
</evidence>
<dbReference type="InterPro" id="IPR006597">
    <property type="entry name" value="Sel1-like"/>
</dbReference>
<sequence>MTTSILRRSLFLLSALVAAAAAHADDAKPKCLYAQVAELPLNYTGTGLAVTTSGVINGAPAVMLVDTGAAGISLARPLVERLDLQMEMTGRYADGVGGQSRIYEARLDEFRVGPAKNAKGWFKVIADTGSAPQYDAIAGAPFLLQADLELSLAEKKMRFFRGKDCQKAFLGYWGGDIFEIPFNRRPEERDRRPRFTIEVNGQEMEAIMDSGAATTVIMASAAKRAGLKIDAPGSKRLGYSHGIGSDQVERWNTEIGTLKIGGETIRGARIDVAETAIDVDVLIGDDYLRAHRVLFAMGQQKLYISYLGGDPLLQRTSIEPWMLKEAESGNADAQYVVARYYGNGAPPDRAKADAWLQKAADAGQPEANLQLARQLMAAHRPADATVRLRQALDKLPGERFGALLLYTARLQTGEQDLGKRELQAAFGKDDRDQWPAPIADFYLGRIDAAALKKAATTDSSKAKARSCNAATYMAQLYEAQGEQDQASAAKGEARAQCGTPAKGI</sequence>
<protein>
    <submittedName>
        <fullName evidence="3">Retroviral-like aspartic protease family protein</fullName>
    </submittedName>
</protein>
<dbReference type="SUPFAM" id="SSF81901">
    <property type="entry name" value="HCP-like"/>
    <property type="match status" value="1"/>
</dbReference>
<dbReference type="Pfam" id="PF13975">
    <property type="entry name" value="gag-asp_proteas"/>
    <property type="match status" value="1"/>
</dbReference>
<dbReference type="Gene3D" id="2.40.70.10">
    <property type="entry name" value="Acid Proteases"/>
    <property type="match status" value="2"/>
</dbReference>
<feature type="signal peptide" evidence="2">
    <location>
        <begin position="1"/>
        <end position="24"/>
    </location>
</feature>
<dbReference type="Pfam" id="PF13650">
    <property type="entry name" value="Asp_protease_2"/>
    <property type="match status" value="1"/>
</dbReference>
<comment type="caution">
    <text evidence="3">The sequence shown here is derived from an EMBL/GenBank/DDBJ whole genome shotgun (WGS) entry which is preliminary data.</text>
</comment>
<dbReference type="InterPro" id="IPR034122">
    <property type="entry name" value="Retropepsin-like_bacterial"/>
</dbReference>
<dbReference type="CDD" id="cd05483">
    <property type="entry name" value="retropepsin_like_bacteria"/>
    <property type="match status" value="2"/>
</dbReference>